<comment type="caution">
    <text evidence="2">The sequence shown here is derived from an EMBL/GenBank/DDBJ whole genome shotgun (WGS) entry which is preliminary data.</text>
</comment>
<dbReference type="Gene3D" id="3.30.700.10">
    <property type="entry name" value="Glycoprotein, Type 4 Pilin"/>
    <property type="match status" value="1"/>
</dbReference>
<organism evidence="2 3">
    <name type="scientific">Cyanobium gracile UHCC 0139</name>
    <dbReference type="NCBI Taxonomy" id="3110308"/>
    <lineage>
        <taxon>Bacteria</taxon>
        <taxon>Bacillati</taxon>
        <taxon>Cyanobacteriota</taxon>
        <taxon>Cyanophyceae</taxon>
        <taxon>Synechococcales</taxon>
        <taxon>Prochlorococcaceae</taxon>
        <taxon>Cyanobium</taxon>
    </lineage>
</organism>
<dbReference type="InterPro" id="IPR045584">
    <property type="entry name" value="Pilin-like"/>
</dbReference>
<gene>
    <name evidence="2" type="ORF">VB738_09175</name>
</gene>
<keyword evidence="1" id="KW-0472">Membrane</keyword>
<protein>
    <submittedName>
        <fullName evidence="2">Prepilin-type N-terminal cleavage/methylation domain-containing protein</fullName>
    </submittedName>
</protein>
<feature type="transmembrane region" description="Helical" evidence="1">
    <location>
        <begin position="16"/>
        <end position="38"/>
    </location>
</feature>
<proteinExistence type="predicted"/>
<dbReference type="NCBIfam" id="TIGR02532">
    <property type="entry name" value="IV_pilin_GFxxxE"/>
    <property type="match status" value="1"/>
</dbReference>
<dbReference type="EMBL" id="JAYGHX010000005">
    <property type="protein sequence ID" value="MEA5391429.1"/>
    <property type="molecule type" value="Genomic_DNA"/>
</dbReference>
<keyword evidence="3" id="KW-1185">Reference proteome</keyword>
<dbReference type="RefSeq" id="WP_323305463.1">
    <property type="nucleotide sequence ID" value="NZ_JAYGHX010000005.1"/>
</dbReference>
<name>A0ABU5RUI5_9CYAN</name>
<evidence type="ECO:0000256" key="1">
    <source>
        <dbReference type="SAM" id="Phobius"/>
    </source>
</evidence>
<reference evidence="2 3" key="1">
    <citation type="submission" date="2023-12" db="EMBL/GenBank/DDBJ databases">
        <title>Baltic Sea Cyanobacteria.</title>
        <authorList>
            <person name="Delbaje E."/>
            <person name="Fewer D.P."/>
            <person name="Shishido T.K."/>
        </authorList>
    </citation>
    <scope>NUCLEOTIDE SEQUENCE [LARGE SCALE GENOMIC DNA]</scope>
    <source>
        <strain evidence="2 3">UHCC 0139</strain>
    </source>
</reference>
<evidence type="ECO:0000313" key="3">
    <source>
        <dbReference type="Proteomes" id="UP001304461"/>
    </source>
</evidence>
<dbReference type="Pfam" id="PF07963">
    <property type="entry name" value="N_methyl"/>
    <property type="match status" value="1"/>
</dbReference>
<dbReference type="InterPro" id="IPR012902">
    <property type="entry name" value="N_methyl_site"/>
</dbReference>
<dbReference type="Proteomes" id="UP001304461">
    <property type="component" value="Unassembled WGS sequence"/>
</dbReference>
<accession>A0ABU5RUI5</accession>
<keyword evidence="1" id="KW-0812">Transmembrane</keyword>
<evidence type="ECO:0000313" key="2">
    <source>
        <dbReference type="EMBL" id="MEA5391429.1"/>
    </source>
</evidence>
<keyword evidence="1" id="KW-1133">Transmembrane helix</keyword>
<dbReference type="SUPFAM" id="SSF54523">
    <property type="entry name" value="Pili subunits"/>
    <property type="match status" value="1"/>
</dbReference>
<sequence length="190" mass="19911">MKHLPSPFRGQRLTKAFTVVELMVTVAVIGILGSVAFASSQVFLRRDQANAAAAELMGWLEGISGRSGAFGPCVVQFTTASNVAPGTTFATLQNAGANPRCTPEANLALPSTDGNRTYNVAVTYTPNSATSLTFTPRGGVVANGVEAVVKISVNNQLPLRCVRISFGTLSTGINNTTGDVSQTCTVWERT</sequence>